<dbReference type="Proteomes" id="UP000234181">
    <property type="component" value="Unassembled WGS sequence"/>
</dbReference>
<keyword evidence="4" id="KW-1185">Reference proteome</keyword>
<sequence length="58" mass="6353">MSIAAAPFWPIAAGLLFNTGATARLMRMSAVQFFAAKTGLALKVERHRHGIGHEMRRS</sequence>
<comment type="caution">
    <text evidence="2">The sequence shown here is derived from an EMBL/GenBank/DDBJ whole genome shotgun (WGS) entry which is preliminary data.</text>
</comment>
<evidence type="ECO:0000313" key="4">
    <source>
        <dbReference type="Proteomes" id="UP000234181"/>
    </source>
</evidence>
<protein>
    <recommendedName>
        <fullName evidence="5">Secreted protein</fullName>
    </recommendedName>
</protein>
<evidence type="ECO:0000313" key="3">
    <source>
        <dbReference type="Proteomes" id="UP000234166"/>
    </source>
</evidence>
<name>A0AB38E5S3_XANCH</name>
<dbReference type="Proteomes" id="UP000234166">
    <property type="component" value="Unassembled WGS sequence"/>
</dbReference>
<dbReference type="EMBL" id="OCYT01000141">
    <property type="protein sequence ID" value="SON87658.1"/>
    <property type="molecule type" value="Genomic_DNA"/>
</dbReference>
<gene>
    <name evidence="1" type="ORF">XAP6984_810036</name>
    <name evidence="2" type="ORF">XAP7430_770037</name>
</gene>
<reference evidence="3 4" key="1">
    <citation type="submission" date="2017-10" db="EMBL/GenBank/DDBJ databases">
        <authorList>
            <person name="Regsiter A."/>
            <person name="William W."/>
        </authorList>
    </citation>
    <scope>NUCLEOTIDE SEQUENCE [LARGE SCALE GENOMIC DNA]</scope>
    <source>
        <strain evidence="1 4">CFBP6984</strain>
        <strain evidence="2 3">CFBP7430</strain>
    </source>
</reference>
<proteinExistence type="predicted"/>
<dbReference type="AlphaFoldDB" id="A0AB38E5S3"/>
<dbReference type="EMBL" id="OCYS01000135">
    <property type="protein sequence ID" value="SON92479.1"/>
    <property type="molecule type" value="Genomic_DNA"/>
</dbReference>
<accession>A0AB38E5S3</accession>
<evidence type="ECO:0000313" key="1">
    <source>
        <dbReference type="EMBL" id="SON87658.1"/>
    </source>
</evidence>
<evidence type="ECO:0008006" key="5">
    <source>
        <dbReference type="Google" id="ProtNLM"/>
    </source>
</evidence>
<evidence type="ECO:0000313" key="2">
    <source>
        <dbReference type="EMBL" id="SON92479.1"/>
    </source>
</evidence>
<organism evidence="2 3">
    <name type="scientific">Xanthomonas campestris pv. phaseoli</name>
    <dbReference type="NCBI Taxonomy" id="317013"/>
    <lineage>
        <taxon>Bacteria</taxon>
        <taxon>Pseudomonadati</taxon>
        <taxon>Pseudomonadota</taxon>
        <taxon>Gammaproteobacteria</taxon>
        <taxon>Lysobacterales</taxon>
        <taxon>Lysobacteraceae</taxon>
        <taxon>Xanthomonas</taxon>
    </lineage>
</organism>